<accession>A0A6J4I793</accession>
<evidence type="ECO:0000259" key="1">
    <source>
        <dbReference type="Pfam" id="PF11716"/>
    </source>
</evidence>
<feature type="domain" description="Mycothiol-dependent maleylpyruvate isomerase metal-binding" evidence="1">
    <location>
        <begin position="23"/>
        <end position="164"/>
    </location>
</feature>
<dbReference type="EMBL" id="CADCTF010000097">
    <property type="protein sequence ID" value="CAA9244141.1"/>
    <property type="molecule type" value="Genomic_DNA"/>
</dbReference>
<dbReference type="SUPFAM" id="SSF109854">
    <property type="entry name" value="DinB/YfiT-like putative metalloenzymes"/>
    <property type="match status" value="1"/>
</dbReference>
<name>A0A6J4I793_9ACTN</name>
<sequence length="216" mass="22954">MDERGAGQIFQLYLDGAEIITGALAEPAVGEAWHRPSVLEDQLVGGLAGHLARGGVWVVEDYLRTTDAAGPIDFESAAQYFATLMSAVTADDHQAIRDRGAALAALGQRELVEMLVGRLAAVRTTLGAVAPDHRISVSGGNGMRLGDYLVTRVVEQVVHMDDLARSIGGEPWPMPEEAVRLAIRVGAEIGALRHGAAPMVRALYRRGFADGPLPVL</sequence>
<dbReference type="GO" id="GO:0046872">
    <property type="term" value="F:metal ion binding"/>
    <property type="evidence" value="ECO:0007669"/>
    <property type="project" value="InterPro"/>
</dbReference>
<proteinExistence type="predicted"/>
<evidence type="ECO:0000313" key="2">
    <source>
        <dbReference type="EMBL" id="CAA9244141.1"/>
    </source>
</evidence>
<dbReference type="InterPro" id="IPR034660">
    <property type="entry name" value="DinB/YfiT-like"/>
</dbReference>
<organism evidence="2">
    <name type="scientific">uncultured Acidimicrobiales bacterium</name>
    <dbReference type="NCBI Taxonomy" id="310071"/>
    <lineage>
        <taxon>Bacteria</taxon>
        <taxon>Bacillati</taxon>
        <taxon>Actinomycetota</taxon>
        <taxon>Acidimicrobiia</taxon>
        <taxon>Acidimicrobiales</taxon>
        <taxon>environmental samples</taxon>
    </lineage>
</organism>
<dbReference type="Pfam" id="PF11716">
    <property type="entry name" value="MDMPI_N"/>
    <property type="match status" value="1"/>
</dbReference>
<protein>
    <recommendedName>
        <fullName evidence="1">Mycothiol-dependent maleylpyruvate isomerase metal-binding domain-containing protein</fullName>
    </recommendedName>
</protein>
<dbReference type="AlphaFoldDB" id="A0A6J4I793"/>
<dbReference type="InterPro" id="IPR024344">
    <property type="entry name" value="MDMPI_metal-binding"/>
</dbReference>
<gene>
    <name evidence="2" type="ORF">AVDCRST_MAG50-1812</name>
</gene>
<dbReference type="Gene3D" id="1.20.120.450">
    <property type="entry name" value="dinb family like domain"/>
    <property type="match status" value="1"/>
</dbReference>
<reference evidence="2" key="1">
    <citation type="submission" date="2020-02" db="EMBL/GenBank/DDBJ databases">
        <authorList>
            <person name="Meier V. D."/>
        </authorList>
    </citation>
    <scope>NUCLEOTIDE SEQUENCE</scope>
    <source>
        <strain evidence="2">AVDCRST_MAG50</strain>
    </source>
</reference>